<proteinExistence type="predicted"/>
<organism evidence="2 3">
    <name type="scientific">Skermanella cutis</name>
    <dbReference type="NCBI Taxonomy" id="2775420"/>
    <lineage>
        <taxon>Bacteria</taxon>
        <taxon>Pseudomonadati</taxon>
        <taxon>Pseudomonadota</taxon>
        <taxon>Alphaproteobacteria</taxon>
        <taxon>Rhodospirillales</taxon>
        <taxon>Azospirillaceae</taxon>
        <taxon>Skermanella</taxon>
    </lineage>
</organism>
<keyword evidence="3" id="KW-1185">Reference proteome</keyword>
<keyword evidence="1" id="KW-1133">Transmembrane helix</keyword>
<accession>A0ABX7B4H3</accession>
<dbReference type="RefSeq" id="WP_201074793.1">
    <property type="nucleotide sequence ID" value="NZ_CP067420.1"/>
</dbReference>
<name>A0ABX7B4H3_9PROT</name>
<keyword evidence="1" id="KW-0472">Membrane</keyword>
<gene>
    <name evidence="2" type="ORF">IGS68_24110</name>
</gene>
<keyword evidence="1" id="KW-0812">Transmembrane</keyword>
<evidence type="ECO:0000313" key="2">
    <source>
        <dbReference type="EMBL" id="QQP89052.1"/>
    </source>
</evidence>
<protein>
    <recommendedName>
        <fullName evidence="4">Flagellin-like protein</fullName>
    </recommendedName>
</protein>
<dbReference type="Proteomes" id="UP000595197">
    <property type="component" value="Chromosome"/>
</dbReference>
<reference evidence="2" key="1">
    <citation type="submission" date="2021-02" db="EMBL/GenBank/DDBJ databases">
        <title>Skermanella TT6 skin isolate.</title>
        <authorList>
            <person name="Lee K."/>
            <person name="Ganzorig M."/>
        </authorList>
    </citation>
    <scope>NUCLEOTIDE SEQUENCE</scope>
    <source>
        <strain evidence="2">TT6</strain>
    </source>
</reference>
<evidence type="ECO:0000313" key="3">
    <source>
        <dbReference type="Proteomes" id="UP000595197"/>
    </source>
</evidence>
<evidence type="ECO:0008006" key="4">
    <source>
        <dbReference type="Google" id="ProtNLM"/>
    </source>
</evidence>
<dbReference type="EMBL" id="CP067420">
    <property type="protein sequence ID" value="QQP89052.1"/>
    <property type="molecule type" value="Genomic_DNA"/>
</dbReference>
<evidence type="ECO:0000256" key="1">
    <source>
        <dbReference type="SAM" id="Phobius"/>
    </source>
</evidence>
<sequence length="47" mass="5053">MTTQQFASEVLTSVRDCRRGFDRVELGLEIALALSAGLLLLVLFAGA</sequence>
<feature type="transmembrane region" description="Helical" evidence="1">
    <location>
        <begin position="26"/>
        <end position="46"/>
    </location>
</feature>